<dbReference type="RefSeq" id="WP_344263133.1">
    <property type="nucleotide sequence ID" value="NZ_BAAAMJ010000032.1"/>
</dbReference>
<protein>
    <submittedName>
        <fullName evidence="1">Uncharacterized protein</fullName>
    </submittedName>
</protein>
<comment type="caution">
    <text evidence="1">The sequence shown here is derived from an EMBL/GenBank/DDBJ whole genome shotgun (WGS) entry which is preliminary data.</text>
</comment>
<name>A0ABN2PIY4_9ACTN</name>
<organism evidence="1 2">
    <name type="scientific">Streptomyces sodiiphilus</name>
    <dbReference type="NCBI Taxonomy" id="226217"/>
    <lineage>
        <taxon>Bacteria</taxon>
        <taxon>Bacillati</taxon>
        <taxon>Actinomycetota</taxon>
        <taxon>Actinomycetes</taxon>
        <taxon>Kitasatosporales</taxon>
        <taxon>Streptomycetaceae</taxon>
        <taxon>Streptomyces</taxon>
    </lineage>
</organism>
<reference evidence="1 2" key="1">
    <citation type="journal article" date="2019" name="Int. J. Syst. Evol. Microbiol.">
        <title>The Global Catalogue of Microorganisms (GCM) 10K type strain sequencing project: providing services to taxonomists for standard genome sequencing and annotation.</title>
        <authorList>
            <consortium name="The Broad Institute Genomics Platform"/>
            <consortium name="The Broad Institute Genome Sequencing Center for Infectious Disease"/>
            <person name="Wu L."/>
            <person name="Ma J."/>
        </authorList>
    </citation>
    <scope>NUCLEOTIDE SEQUENCE [LARGE SCALE GENOMIC DNA]</scope>
    <source>
        <strain evidence="1 2">JCM 13581</strain>
    </source>
</reference>
<dbReference type="EMBL" id="BAAAMJ010000032">
    <property type="protein sequence ID" value="GAA1922238.1"/>
    <property type="molecule type" value="Genomic_DNA"/>
</dbReference>
<evidence type="ECO:0000313" key="1">
    <source>
        <dbReference type="EMBL" id="GAA1922238.1"/>
    </source>
</evidence>
<gene>
    <name evidence="1" type="ORF">GCM10009716_33500</name>
</gene>
<keyword evidence="2" id="KW-1185">Reference proteome</keyword>
<sequence length="54" mass="5629">MTAVAVEITPRPVAAEPEPLRPVSPEPAGLVIVDDVETLAEGTAAACNDDNPYR</sequence>
<proteinExistence type="predicted"/>
<evidence type="ECO:0000313" key="2">
    <source>
        <dbReference type="Proteomes" id="UP001501303"/>
    </source>
</evidence>
<accession>A0ABN2PIY4</accession>
<dbReference type="Proteomes" id="UP001501303">
    <property type="component" value="Unassembled WGS sequence"/>
</dbReference>